<feature type="compositionally biased region" description="Polar residues" evidence="6">
    <location>
        <begin position="172"/>
        <end position="204"/>
    </location>
</feature>
<keyword evidence="3" id="KW-0445">Lipid transport</keyword>
<evidence type="ECO:0000256" key="4">
    <source>
        <dbReference type="ARBA" id="ARBA00023121"/>
    </source>
</evidence>
<evidence type="ECO:0000256" key="6">
    <source>
        <dbReference type="SAM" id="MobiDB-lite"/>
    </source>
</evidence>
<feature type="compositionally biased region" description="Polar residues" evidence="6">
    <location>
        <begin position="501"/>
        <end position="511"/>
    </location>
</feature>
<dbReference type="EMBL" id="QGMK01000129">
    <property type="protein sequence ID" value="TVY84006.1"/>
    <property type="molecule type" value="Genomic_DNA"/>
</dbReference>
<dbReference type="GO" id="GO:0030011">
    <property type="term" value="P:maintenance of cell polarity"/>
    <property type="evidence" value="ECO:0007669"/>
    <property type="project" value="TreeGrafter"/>
</dbReference>
<dbReference type="CDD" id="cd13289">
    <property type="entry name" value="PH_Osh3p_yeast"/>
    <property type="match status" value="1"/>
</dbReference>
<dbReference type="AlphaFoldDB" id="A0A8T9CFL5"/>
<feature type="compositionally biased region" description="Low complexity" evidence="6">
    <location>
        <begin position="439"/>
        <end position="452"/>
    </location>
</feature>
<proteinExistence type="inferred from homology"/>
<name>A0A8T9CFL5_9HELO</name>
<organism evidence="8 9">
    <name type="scientific">Lachnellula suecica</name>
    <dbReference type="NCBI Taxonomy" id="602035"/>
    <lineage>
        <taxon>Eukaryota</taxon>
        <taxon>Fungi</taxon>
        <taxon>Dikarya</taxon>
        <taxon>Ascomycota</taxon>
        <taxon>Pezizomycotina</taxon>
        <taxon>Leotiomycetes</taxon>
        <taxon>Helotiales</taxon>
        <taxon>Lachnaceae</taxon>
        <taxon>Lachnellula</taxon>
    </lineage>
</organism>
<dbReference type="InterPro" id="IPR000648">
    <property type="entry name" value="Oxysterol-bd"/>
</dbReference>
<protein>
    <submittedName>
        <fullName evidence="8">Oxysterol-binding protein-like protein</fullName>
    </submittedName>
</protein>
<reference evidence="8 9" key="1">
    <citation type="submission" date="2018-05" db="EMBL/GenBank/DDBJ databases">
        <title>Genome sequencing and assembly of the regulated plant pathogen Lachnellula willkommii and related sister species for the development of diagnostic species identification markers.</title>
        <authorList>
            <person name="Giroux E."/>
            <person name="Bilodeau G."/>
        </authorList>
    </citation>
    <scope>NUCLEOTIDE SEQUENCE [LARGE SCALE GENOMIC DNA]</scope>
    <source>
        <strain evidence="8 9">CBS 268.59</strain>
    </source>
</reference>
<gene>
    <name evidence="8" type="ORF">LSUE1_G002053</name>
</gene>
<dbReference type="InterPro" id="IPR036598">
    <property type="entry name" value="GOLD_dom_sf"/>
</dbReference>
<evidence type="ECO:0000256" key="1">
    <source>
        <dbReference type="ARBA" id="ARBA00008842"/>
    </source>
</evidence>
<dbReference type="Gene3D" id="2.60.120.680">
    <property type="entry name" value="GOLD domain"/>
    <property type="match status" value="1"/>
</dbReference>
<dbReference type="GO" id="GO:0005829">
    <property type="term" value="C:cytosol"/>
    <property type="evidence" value="ECO:0007669"/>
    <property type="project" value="TreeGrafter"/>
</dbReference>
<dbReference type="Proteomes" id="UP000469558">
    <property type="component" value="Unassembled WGS sequence"/>
</dbReference>
<feature type="domain" description="PH" evidence="7">
    <location>
        <begin position="217"/>
        <end position="311"/>
    </location>
</feature>
<evidence type="ECO:0000256" key="5">
    <source>
        <dbReference type="SAM" id="Coils"/>
    </source>
</evidence>
<dbReference type="GO" id="GO:0097038">
    <property type="term" value="C:perinuclear endoplasmic reticulum"/>
    <property type="evidence" value="ECO:0007669"/>
    <property type="project" value="TreeGrafter"/>
</dbReference>
<dbReference type="PANTHER" id="PTHR10972">
    <property type="entry name" value="OXYSTEROL-BINDING PROTEIN-RELATED"/>
    <property type="match status" value="1"/>
</dbReference>
<dbReference type="GO" id="GO:0005886">
    <property type="term" value="C:plasma membrane"/>
    <property type="evidence" value="ECO:0007669"/>
    <property type="project" value="TreeGrafter"/>
</dbReference>
<dbReference type="Pfam" id="PF15409">
    <property type="entry name" value="PH_8"/>
    <property type="match status" value="1"/>
</dbReference>
<dbReference type="FunFam" id="2.40.160.120:FF:000001">
    <property type="entry name" value="Oxysterol-binding protein"/>
    <property type="match status" value="1"/>
</dbReference>
<dbReference type="InterPro" id="IPR001849">
    <property type="entry name" value="PH_domain"/>
</dbReference>
<keyword evidence="2" id="KW-0813">Transport</keyword>
<evidence type="ECO:0000313" key="9">
    <source>
        <dbReference type="Proteomes" id="UP000469558"/>
    </source>
</evidence>
<keyword evidence="4" id="KW-0446">Lipid-binding</keyword>
<evidence type="ECO:0000259" key="7">
    <source>
        <dbReference type="PROSITE" id="PS50003"/>
    </source>
</evidence>
<dbReference type="GO" id="GO:0032541">
    <property type="term" value="C:cortical endoplasmic reticulum"/>
    <property type="evidence" value="ECO:0007669"/>
    <property type="project" value="TreeGrafter"/>
</dbReference>
<evidence type="ECO:0000256" key="2">
    <source>
        <dbReference type="ARBA" id="ARBA00022448"/>
    </source>
</evidence>
<dbReference type="SUPFAM" id="SSF101576">
    <property type="entry name" value="Supernatant protein factor (SPF), C-terminal domain"/>
    <property type="match status" value="1"/>
</dbReference>
<dbReference type="SUPFAM" id="SSF50729">
    <property type="entry name" value="PH domain-like"/>
    <property type="match status" value="1"/>
</dbReference>
<keyword evidence="5" id="KW-0175">Coiled coil</keyword>
<dbReference type="InterPro" id="IPR011993">
    <property type="entry name" value="PH-like_dom_sf"/>
</dbReference>
<comment type="similarity">
    <text evidence="1">Belongs to the OSBP family.</text>
</comment>
<dbReference type="InterPro" id="IPR037239">
    <property type="entry name" value="OSBP_sf"/>
</dbReference>
<keyword evidence="9" id="KW-1185">Reference proteome</keyword>
<dbReference type="SUPFAM" id="SSF144000">
    <property type="entry name" value="Oxysterol-binding protein-like"/>
    <property type="match status" value="1"/>
</dbReference>
<dbReference type="Gene3D" id="2.30.29.30">
    <property type="entry name" value="Pleckstrin-homology domain (PH domain)/Phosphotyrosine-binding domain (PTB)"/>
    <property type="match status" value="1"/>
</dbReference>
<dbReference type="GO" id="GO:0006887">
    <property type="term" value="P:exocytosis"/>
    <property type="evidence" value="ECO:0007669"/>
    <property type="project" value="TreeGrafter"/>
</dbReference>
<feature type="coiled-coil region" evidence="5">
    <location>
        <begin position="898"/>
        <end position="928"/>
    </location>
</feature>
<sequence>MAGLEQLEIHSKSYIVRWVKVEEGHTISWSVQPHKKSINFGIFKHPGTSNAGSPGGTPQYPPLDEANSALQHLDASFSRRSSSARNDTSTAQEQLKAKGFIAIQWYGKCEADKVSMGMYAVSPGNGGMFGLVFDNTFSKQVSKTATFVLLTYPSNAPPHATHHMQSVLGGATKNQSPKLSATASESVDSLQSHLAPGNSGSRGNSVMGRTESHDGLPTYHVGVLQKRRRKRGQGYARRFFSLDFASCTLSYYYSRGSSALRGAIPLSLAAIAADERRREISIDSGAEVWHLKAGSIKDFLDWTKALERASNTARGIQPNPAPLPVNNRLKIPGLQAAVSNAEEEREWEQVEVLVSRIVGTRDAIRRLSKDTAPGTRKSHYGLGLGSAVASPNPEDAGDYFGAAQEKRPFWKRKSSAPTTPQMIQRGMSSQLAVPVPTTVTPISVNGSITPTTRRSRSSHEESSIHDHCTSLLGDLDAVLSDFSTLLANSKRRRMPAPLSASRASIDSTSTGEFFDAEGGDMDSQIVRIDRQSEEDTQPSEAEDEFATDASSISSAEEDDAHVSGAAGLFPTKPKTLDPLPIPILVKRRKTVPPATVMPPSLIGTIRKNVGKDLSTISAPVSANEPTSLLQRVAEQLEYAQILDTAASHKNPTHRLLHVTAFAVSQFSSTRAKERSIRKPFNPMLGETYELVRTEKEVPGGFRLLVEKVCHRPVQMAIQADSANWSLSQSPAPMQKFWGKSAELITDGRVRIVLRLPDGSDELYSWNVATAFLRNIVMGEKYVEPVGTMTITNESTCAKATVEFKQKGMFGGRCEDVQVNAYGPDGASTGLGLIGTWTGQLKLTEPGKSATEIWRVGDLIENSAQRYGLTTFAASLNEITEIEKGKLPPTDCRLRPDQCAAEKGDLDTAEALKAKLEENQRTRRKQLETRGDVHVPRWFIKVEGGDDGEVAWKLKGGKEGYWEERIKGTWAGVENILAP</sequence>
<comment type="caution">
    <text evidence="8">The sequence shown here is derived from an EMBL/GenBank/DDBJ whole genome shotgun (WGS) entry which is preliminary data.</text>
</comment>
<dbReference type="PROSITE" id="PS50003">
    <property type="entry name" value="PH_DOMAIN"/>
    <property type="match status" value="1"/>
</dbReference>
<dbReference type="OrthoDB" id="1854502at2759"/>
<feature type="compositionally biased region" description="Acidic residues" evidence="6">
    <location>
        <begin position="534"/>
        <end position="546"/>
    </location>
</feature>
<dbReference type="SMART" id="SM00233">
    <property type="entry name" value="PH"/>
    <property type="match status" value="1"/>
</dbReference>
<feature type="region of interest" description="Disordered" evidence="6">
    <location>
        <begin position="491"/>
        <end position="569"/>
    </location>
</feature>
<dbReference type="Gene3D" id="3.30.70.3490">
    <property type="match status" value="1"/>
</dbReference>
<dbReference type="GO" id="GO:0035621">
    <property type="term" value="P:ER to Golgi ceramide transport"/>
    <property type="evidence" value="ECO:0007669"/>
    <property type="project" value="TreeGrafter"/>
</dbReference>
<dbReference type="Gene3D" id="2.40.160.120">
    <property type="match status" value="1"/>
</dbReference>
<dbReference type="InterPro" id="IPR041680">
    <property type="entry name" value="PH_8"/>
</dbReference>
<dbReference type="Pfam" id="PF01237">
    <property type="entry name" value="Oxysterol_BP"/>
    <property type="match status" value="1"/>
</dbReference>
<dbReference type="GO" id="GO:0034727">
    <property type="term" value="P:piecemeal microautophagy of the nucleus"/>
    <property type="evidence" value="ECO:0007669"/>
    <property type="project" value="TreeGrafter"/>
</dbReference>
<feature type="region of interest" description="Disordered" evidence="6">
    <location>
        <begin position="439"/>
        <end position="465"/>
    </location>
</feature>
<dbReference type="FunFam" id="2.30.29.30:FF:000369">
    <property type="entry name" value="Oxysterol binding protein"/>
    <property type="match status" value="1"/>
</dbReference>
<accession>A0A8T9CFL5</accession>
<dbReference type="GO" id="GO:0006897">
    <property type="term" value="P:endocytosis"/>
    <property type="evidence" value="ECO:0007669"/>
    <property type="project" value="TreeGrafter"/>
</dbReference>
<evidence type="ECO:0000256" key="3">
    <source>
        <dbReference type="ARBA" id="ARBA00023055"/>
    </source>
</evidence>
<dbReference type="PANTHER" id="PTHR10972:SF203">
    <property type="entry name" value="OXYSTEROL-BINDING PROTEIN HOMOLOG 3"/>
    <property type="match status" value="1"/>
</dbReference>
<dbReference type="GO" id="GO:0120009">
    <property type="term" value="P:intermembrane lipid transfer"/>
    <property type="evidence" value="ECO:0007669"/>
    <property type="project" value="UniProtKB-ARBA"/>
</dbReference>
<dbReference type="GO" id="GO:0032934">
    <property type="term" value="F:sterol binding"/>
    <property type="evidence" value="ECO:0007669"/>
    <property type="project" value="TreeGrafter"/>
</dbReference>
<feature type="region of interest" description="Disordered" evidence="6">
    <location>
        <begin position="170"/>
        <end position="221"/>
    </location>
</feature>
<evidence type="ECO:0000313" key="8">
    <source>
        <dbReference type="EMBL" id="TVY84006.1"/>
    </source>
</evidence>